<sequence>MKKRPTESRILVRANFLRFPRLSVHLLRPFKGDRGVTICLKSGNRLVKRSSCDSDKDSEQPEVLSVLFVSGSLSSLAASTCRSPLHFTAPRADRLASASPPVPASAASGSGGLKLTFKLGKSAAATAAPAASPVPVPHPVHAASPATATLGAGAGQPTYTPDPRHAQPAPGAAYGYGVNWNPSQQSMYGNEDDEDDDADRVSATKYRKLKKLYLAASRDDASLSLFRAQELIARLRDDKSALMDRVIELEMAAGVTSYDVAALQEQTYKTEREAAFPLLHPPILPSLEDPPQKPPVLTTNTEMTGDDYNKPAGPAPLPKSFPPRQRSHPLRTAIAAQKLRDEHTAQRIAHALPPPSFPAVAVLGLAGSAVAHNVERALAGESFDAAAAAAAASVSTDASSRGAKRRRESSTGAVGGGSGRARGGRASAAATDVSAPGFNNLPNPFALAGAVPVGAPMSRNNADAIAAAAPTGGAPTPTAVSAAPVASGTGDIDVAMDDNASVGSAEGPAEEDGGDYKPTTSAATRRAGGGRKSDTGHGKPKRLRQHGLTSGTFSIPPIPRHADGTPVMPIMAGIMSIRNLGTVDLRDGFHTERYIFPIGYEARRRYPSMIDPLTEAEYICRIVDGGENTPRFELYPSDQPGQVISSGTPTGAWTQVVRATNKVRDRNHSGSVSGPDYYGLSHNIVKALIQELPGADQVPGYIWQTFVEEGPGERRPAHAPKKPVGARRKSRAQDVDGSPGYDVDEYGQQSYGGTGYAEPNGEYASPADFTGGDLAVTPGNYAAQHDYTPASLQNLLAASVPSNPYDLPTGAAAGGAADPFLGMGGVAAAPYDPYALPTNSPMIDASYGAGAAFAYNMPPGGQPMEYPSSDEESG</sequence>
<feature type="region of interest" description="Disordered" evidence="3">
    <location>
        <begin position="283"/>
        <end position="328"/>
    </location>
</feature>
<dbReference type="InterPro" id="IPR003889">
    <property type="entry name" value="FYrich_C"/>
</dbReference>
<dbReference type="InterPro" id="IPR003888">
    <property type="entry name" value="FYrich_N"/>
</dbReference>
<dbReference type="Pfam" id="PF05964">
    <property type="entry name" value="FYRN"/>
    <property type="match status" value="1"/>
</dbReference>
<dbReference type="AlphaFoldDB" id="A0A9P6W862"/>
<feature type="region of interest" description="Disordered" evidence="3">
    <location>
        <begin position="393"/>
        <end position="428"/>
    </location>
</feature>
<name>A0A9P6W862_RHOMI</name>
<evidence type="ECO:0000256" key="3">
    <source>
        <dbReference type="SAM" id="MobiDB-lite"/>
    </source>
</evidence>
<dbReference type="PROSITE" id="PS51542">
    <property type="entry name" value="FYRN"/>
    <property type="match status" value="1"/>
</dbReference>
<dbReference type="PROSITE" id="PS51543">
    <property type="entry name" value="FYRC"/>
    <property type="match status" value="1"/>
</dbReference>
<evidence type="ECO:0000256" key="1">
    <source>
        <dbReference type="ARBA" id="ARBA00004123"/>
    </source>
</evidence>
<comment type="subcellular location">
    <subcellularLocation>
        <location evidence="1">Nucleus</location>
    </subcellularLocation>
</comment>
<dbReference type="SMART" id="SM00541">
    <property type="entry name" value="FYRN"/>
    <property type="match status" value="1"/>
</dbReference>
<dbReference type="Gene3D" id="3.30.160.360">
    <property type="match status" value="1"/>
</dbReference>
<organism evidence="4 5">
    <name type="scientific">Rhodotorula mucilaginosa</name>
    <name type="common">Yeast</name>
    <name type="synonym">Rhodotorula rubra</name>
    <dbReference type="NCBI Taxonomy" id="5537"/>
    <lineage>
        <taxon>Eukaryota</taxon>
        <taxon>Fungi</taxon>
        <taxon>Dikarya</taxon>
        <taxon>Basidiomycota</taxon>
        <taxon>Pucciniomycotina</taxon>
        <taxon>Microbotryomycetes</taxon>
        <taxon>Sporidiobolales</taxon>
        <taxon>Sporidiobolaceae</taxon>
        <taxon>Rhodotorula</taxon>
    </lineage>
</organism>
<dbReference type="PANTHER" id="PTHR22715:SF0">
    <property type="entry name" value="TRANSFORMING GROWTH FACTOR BETA REGULATOR 1"/>
    <property type="match status" value="1"/>
</dbReference>
<keyword evidence="5" id="KW-1185">Reference proteome</keyword>
<dbReference type="InterPro" id="IPR040092">
    <property type="entry name" value="TBRG1"/>
</dbReference>
<dbReference type="Pfam" id="PF05965">
    <property type="entry name" value="FYRC"/>
    <property type="match status" value="1"/>
</dbReference>
<dbReference type="GO" id="GO:0051726">
    <property type="term" value="P:regulation of cell cycle"/>
    <property type="evidence" value="ECO:0007669"/>
    <property type="project" value="TreeGrafter"/>
</dbReference>
<dbReference type="Proteomes" id="UP000777482">
    <property type="component" value="Unassembled WGS sequence"/>
</dbReference>
<feature type="compositionally biased region" description="Low complexity" evidence="3">
    <location>
        <begin position="139"/>
        <end position="149"/>
    </location>
</feature>
<reference evidence="4 5" key="1">
    <citation type="submission" date="2020-11" db="EMBL/GenBank/DDBJ databases">
        <title>Kefir isolates.</title>
        <authorList>
            <person name="Marcisauskas S."/>
            <person name="Kim Y."/>
            <person name="Blasche S."/>
        </authorList>
    </citation>
    <scope>NUCLEOTIDE SEQUENCE [LARGE SCALE GENOMIC DNA]</scope>
    <source>
        <strain evidence="4 5">KR</strain>
    </source>
</reference>
<dbReference type="GO" id="GO:0005634">
    <property type="term" value="C:nucleus"/>
    <property type="evidence" value="ECO:0007669"/>
    <property type="project" value="UniProtKB-SubCell"/>
</dbReference>
<proteinExistence type="predicted"/>
<feature type="compositionally biased region" description="Basic residues" evidence="3">
    <location>
        <begin position="717"/>
        <end position="730"/>
    </location>
</feature>
<evidence type="ECO:0000313" key="5">
    <source>
        <dbReference type="Proteomes" id="UP000777482"/>
    </source>
</evidence>
<gene>
    <name evidence="4" type="ORF">C6P46_006402</name>
</gene>
<comment type="caution">
    <text evidence="4">The sequence shown here is derived from an EMBL/GenBank/DDBJ whole genome shotgun (WGS) entry which is preliminary data.</text>
</comment>
<dbReference type="EMBL" id="PUHQ01000008">
    <property type="protein sequence ID" value="KAG0665619.1"/>
    <property type="molecule type" value="Genomic_DNA"/>
</dbReference>
<feature type="region of interest" description="Disordered" evidence="3">
    <location>
        <begin position="130"/>
        <end position="159"/>
    </location>
</feature>
<accession>A0A9P6W862</accession>
<evidence type="ECO:0000256" key="2">
    <source>
        <dbReference type="ARBA" id="ARBA00023242"/>
    </source>
</evidence>
<dbReference type="PANTHER" id="PTHR22715">
    <property type="entry name" value="TRANSFORMING GROWTH FACTOR BETA REGULATED GENE 1"/>
    <property type="match status" value="1"/>
</dbReference>
<evidence type="ECO:0000313" key="4">
    <source>
        <dbReference type="EMBL" id="KAG0665619.1"/>
    </source>
</evidence>
<keyword evidence="2" id="KW-0539">Nucleus</keyword>
<protein>
    <submittedName>
        <fullName evidence="4">Uncharacterized protein</fullName>
    </submittedName>
</protein>
<feature type="region of interest" description="Disordered" evidence="3">
    <location>
        <begin position="710"/>
        <end position="769"/>
    </location>
</feature>
<feature type="region of interest" description="Disordered" evidence="3">
    <location>
        <begin position="499"/>
        <end position="560"/>
    </location>
</feature>
<dbReference type="OrthoDB" id="285793at2759"/>